<dbReference type="SUPFAM" id="SSF88946">
    <property type="entry name" value="Sigma2 domain of RNA polymerase sigma factors"/>
    <property type="match status" value="1"/>
</dbReference>
<dbReference type="InterPro" id="IPR036388">
    <property type="entry name" value="WH-like_DNA-bd_sf"/>
</dbReference>
<dbReference type="InterPro" id="IPR007627">
    <property type="entry name" value="RNA_pol_sigma70_r2"/>
</dbReference>
<organism evidence="5 6">
    <name type="scientific">Methylomonas koyamae</name>
    <dbReference type="NCBI Taxonomy" id="702114"/>
    <lineage>
        <taxon>Bacteria</taxon>
        <taxon>Pseudomonadati</taxon>
        <taxon>Pseudomonadota</taxon>
        <taxon>Gammaproteobacteria</taxon>
        <taxon>Methylococcales</taxon>
        <taxon>Methylococcaceae</taxon>
        <taxon>Methylomonas</taxon>
    </lineage>
</organism>
<dbReference type="Proteomes" id="UP000077734">
    <property type="component" value="Unassembled WGS sequence"/>
</dbReference>
<dbReference type="Gene3D" id="1.10.1740.10">
    <property type="match status" value="1"/>
</dbReference>
<dbReference type="PANTHER" id="PTHR43133">
    <property type="entry name" value="RNA POLYMERASE ECF-TYPE SIGMA FACTO"/>
    <property type="match status" value="1"/>
</dbReference>
<evidence type="ECO:0000256" key="4">
    <source>
        <dbReference type="ARBA" id="ARBA00023163"/>
    </source>
</evidence>
<dbReference type="NCBIfam" id="TIGR02937">
    <property type="entry name" value="sigma70-ECF"/>
    <property type="match status" value="1"/>
</dbReference>
<keyword evidence="6" id="KW-1185">Reference proteome</keyword>
<evidence type="ECO:0000313" key="5">
    <source>
        <dbReference type="EMBL" id="OAI26391.1"/>
    </source>
</evidence>
<reference evidence="5 6" key="1">
    <citation type="submission" date="2016-03" db="EMBL/GenBank/DDBJ databases">
        <authorList>
            <person name="Heylen K."/>
            <person name="De Vos P."/>
            <person name="Vekeman B."/>
        </authorList>
    </citation>
    <scope>NUCLEOTIDE SEQUENCE [LARGE SCALE GENOMIC DNA]</scope>
    <source>
        <strain evidence="5 6">R-49807</strain>
    </source>
</reference>
<dbReference type="KEGG" id="mko:MKLM6_0141"/>
<proteinExistence type="inferred from homology"/>
<dbReference type="CDD" id="cd06171">
    <property type="entry name" value="Sigma70_r4"/>
    <property type="match status" value="1"/>
</dbReference>
<dbReference type="Pfam" id="PF04542">
    <property type="entry name" value="Sigma70_r2"/>
    <property type="match status" value="1"/>
</dbReference>
<evidence type="ECO:0000256" key="2">
    <source>
        <dbReference type="ARBA" id="ARBA00023015"/>
    </source>
</evidence>
<comment type="similarity">
    <text evidence="1">Belongs to the sigma-70 factor family. ECF subfamily.</text>
</comment>
<dbReference type="GO" id="GO:0003677">
    <property type="term" value="F:DNA binding"/>
    <property type="evidence" value="ECO:0007669"/>
    <property type="project" value="InterPro"/>
</dbReference>
<dbReference type="GO" id="GO:0006352">
    <property type="term" value="P:DNA-templated transcription initiation"/>
    <property type="evidence" value="ECO:0007669"/>
    <property type="project" value="InterPro"/>
</dbReference>
<dbReference type="PANTHER" id="PTHR43133:SF63">
    <property type="entry name" value="RNA POLYMERASE SIGMA FACTOR FECI-RELATED"/>
    <property type="match status" value="1"/>
</dbReference>
<dbReference type="RefSeq" id="WP_064027025.1">
    <property type="nucleotide sequence ID" value="NZ_CP023669.1"/>
</dbReference>
<dbReference type="InterPro" id="IPR014284">
    <property type="entry name" value="RNA_pol_sigma-70_dom"/>
</dbReference>
<evidence type="ECO:0000256" key="1">
    <source>
        <dbReference type="ARBA" id="ARBA00010641"/>
    </source>
</evidence>
<protein>
    <submittedName>
        <fullName evidence="5">Uncharacterized protein</fullName>
    </submittedName>
</protein>
<dbReference type="EMBL" id="LUUL01000071">
    <property type="protein sequence ID" value="OAI26391.1"/>
    <property type="molecule type" value="Genomic_DNA"/>
</dbReference>
<comment type="caution">
    <text evidence="5">The sequence shown here is derived from an EMBL/GenBank/DDBJ whole genome shotgun (WGS) entry which is preliminary data.</text>
</comment>
<keyword evidence="2" id="KW-0805">Transcription regulation</keyword>
<dbReference type="Gene3D" id="1.10.10.10">
    <property type="entry name" value="Winged helix-like DNA-binding domain superfamily/Winged helix DNA-binding domain"/>
    <property type="match status" value="1"/>
</dbReference>
<dbReference type="InterPro" id="IPR013325">
    <property type="entry name" value="RNA_pol_sigma_r2"/>
</dbReference>
<dbReference type="AlphaFoldDB" id="A0A291IE10"/>
<evidence type="ECO:0000313" key="6">
    <source>
        <dbReference type="Proteomes" id="UP000077734"/>
    </source>
</evidence>
<dbReference type="InterPro" id="IPR039425">
    <property type="entry name" value="RNA_pol_sigma-70-like"/>
</dbReference>
<name>A0A291IE10_9GAMM</name>
<dbReference type="InterPro" id="IPR013249">
    <property type="entry name" value="RNA_pol_sigma70_r4_t2"/>
</dbReference>
<dbReference type="SUPFAM" id="SSF88659">
    <property type="entry name" value="Sigma3 and sigma4 domains of RNA polymerase sigma factors"/>
    <property type="match status" value="1"/>
</dbReference>
<dbReference type="GO" id="GO:0016987">
    <property type="term" value="F:sigma factor activity"/>
    <property type="evidence" value="ECO:0007669"/>
    <property type="project" value="UniProtKB-KW"/>
</dbReference>
<sequence>MALFGDKLAPAPDLTAFFNERHEQLTNYLYYMVHSRENAEELAQETYFRFLKQTPQAAILDLNAFLFTIASNLARDHLRAAKRDREREFVALDDNMPDHKPDLEAVIAKRCVEQQLQRAIASLPNKTREIFLLYRADELSYKQIALRLNISERNVEHHLHQALMQCRNFLTKP</sequence>
<evidence type="ECO:0000256" key="3">
    <source>
        <dbReference type="ARBA" id="ARBA00023082"/>
    </source>
</evidence>
<keyword evidence="3" id="KW-0731">Sigma factor</keyword>
<gene>
    <name evidence="5" type="ORF">A1356_11290</name>
</gene>
<dbReference type="InterPro" id="IPR013324">
    <property type="entry name" value="RNA_pol_sigma_r3/r4-like"/>
</dbReference>
<keyword evidence="4" id="KW-0804">Transcription</keyword>
<accession>A0A291IE10</accession>
<dbReference type="Pfam" id="PF08281">
    <property type="entry name" value="Sigma70_r4_2"/>
    <property type="match status" value="1"/>
</dbReference>